<dbReference type="PANTHER" id="PTHR30574">
    <property type="entry name" value="INNER MEMBRANE PROTEIN YEDE"/>
    <property type="match status" value="1"/>
</dbReference>
<feature type="transmembrane region" description="Helical" evidence="9">
    <location>
        <begin position="12"/>
        <end position="30"/>
    </location>
</feature>
<evidence type="ECO:0000256" key="5">
    <source>
        <dbReference type="ARBA" id="ARBA00022692"/>
    </source>
</evidence>
<keyword evidence="2" id="KW-0813">Transport</keyword>
<dbReference type="Proteomes" id="UP000295783">
    <property type="component" value="Unassembled WGS sequence"/>
</dbReference>
<evidence type="ECO:0000313" key="11">
    <source>
        <dbReference type="Proteomes" id="UP000295783"/>
    </source>
</evidence>
<organism evidence="10 11">
    <name type="scientific">Dongia mobilis</name>
    <dbReference type="NCBI Taxonomy" id="578943"/>
    <lineage>
        <taxon>Bacteria</taxon>
        <taxon>Pseudomonadati</taxon>
        <taxon>Pseudomonadota</taxon>
        <taxon>Alphaproteobacteria</taxon>
        <taxon>Rhodospirillales</taxon>
        <taxon>Dongiaceae</taxon>
        <taxon>Dongia</taxon>
    </lineage>
</organism>
<proteinExistence type="inferred from homology"/>
<name>A0A4R6WQM3_9PROT</name>
<keyword evidence="5 9" id="KW-0812">Transmembrane</keyword>
<keyword evidence="7 9" id="KW-0472">Membrane</keyword>
<evidence type="ECO:0000256" key="4">
    <source>
        <dbReference type="ARBA" id="ARBA00022519"/>
    </source>
</evidence>
<keyword evidence="6 9" id="KW-1133">Transmembrane helix</keyword>
<evidence type="ECO:0000313" key="10">
    <source>
        <dbReference type="EMBL" id="TDQ82076.1"/>
    </source>
</evidence>
<feature type="transmembrane region" description="Helical" evidence="9">
    <location>
        <begin position="119"/>
        <end position="140"/>
    </location>
</feature>
<evidence type="ECO:0000256" key="3">
    <source>
        <dbReference type="ARBA" id="ARBA00022475"/>
    </source>
</evidence>
<sequence>MDWIAFDPLRALLGGALIGFAAFMLMLRLGRIAGVSGILAQGVFGAGDERSWRLAFLGGIVLGAIAMAYALGGFQPVFSGGWPVLVIGGLLVGFGTRLGSGCTSGHGICGLARFSKRSLAATLTFMAVAIATVFVMRHVIAG</sequence>
<keyword evidence="3" id="KW-1003">Cell membrane</keyword>
<dbReference type="InterPro" id="IPR007272">
    <property type="entry name" value="Sulf_transp_TsuA/YedE"/>
</dbReference>
<gene>
    <name evidence="10" type="ORF">A8950_1896</name>
</gene>
<dbReference type="GO" id="GO:0005886">
    <property type="term" value="C:plasma membrane"/>
    <property type="evidence" value="ECO:0007669"/>
    <property type="project" value="UniProtKB-SubCell"/>
</dbReference>
<evidence type="ECO:0000256" key="7">
    <source>
        <dbReference type="ARBA" id="ARBA00023136"/>
    </source>
</evidence>
<dbReference type="Pfam" id="PF04143">
    <property type="entry name" value="Sulf_transp"/>
    <property type="match status" value="1"/>
</dbReference>
<keyword evidence="11" id="KW-1185">Reference proteome</keyword>
<evidence type="ECO:0000256" key="1">
    <source>
        <dbReference type="ARBA" id="ARBA00004429"/>
    </source>
</evidence>
<evidence type="ECO:0000256" key="2">
    <source>
        <dbReference type="ARBA" id="ARBA00022448"/>
    </source>
</evidence>
<keyword evidence="4" id="KW-0997">Cell inner membrane</keyword>
<evidence type="ECO:0000256" key="9">
    <source>
        <dbReference type="SAM" id="Phobius"/>
    </source>
</evidence>
<dbReference type="RefSeq" id="WP_133613388.1">
    <property type="nucleotide sequence ID" value="NZ_SNYW01000008.1"/>
</dbReference>
<reference evidence="10 11" key="1">
    <citation type="submission" date="2019-03" db="EMBL/GenBank/DDBJ databases">
        <title>Genomic Encyclopedia of Type Strains, Phase III (KMG-III): the genomes of soil and plant-associated and newly described type strains.</title>
        <authorList>
            <person name="Whitman W."/>
        </authorList>
    </citation>
    <scope>NUCLEOTIDE SEQUENCE [LARGE SCALE GENOMIC DNA]</scope>
    <source>
        <strain evidence="10 11">CGMCC 1.7660</strain>
    </source>
</reference>
<dbReference type="PANTHER" id="PTHR30574:SF1">
    <property type="entry name" value="SULPHUR TRANSPORT DOMAIN-CONTAINING PROTEIN"/>
    <property type="match status" value="1"/>
</dbReference>
<feature type="transmembrane region" description="Helical" evidence="9">
    <location>
        <begin position="77"/>
        <end position="98"/>
    </location>
</feature>
<comment type="similarity">
    <text evidence="8">Belongs to the TsuA/YedE (TC 9.B.102) family.</text>
</comment>
<evidence type="ECO:0000256" key="8">
    <source>
        <dbReference type="ARBA" id="ARBA00035655"/>
    </source>
</evidence>
<feature type="transmembrane region" description="Helical" evidence="9">
    <location>
        <begin position="51"/>
        <end position="71"/>
    </location>
</feature>
<accession>A0A4R6WQM3</accession>
<dbReference type="OrthoDB" id="9814020at2"/>
<comment type="caution">
    <text evidence="10">The sequence shown here is derived from an EMBL/GenBank/DDBJ whole genome shotgun (WGS) entry which is preliminary data.</text>
</comment>
<dbReference type="EMBL" id="SNYW01000008">
    <property type="protein sequence ID" value="TDQ82076.1"/>
    <property type="molecule type" value="Genomic_DNA"/>
</dbReference>
<comment type="subcellular location">
    <subcellularLocation>
        <location evidence="1">Cell inner membrane</location>
        <topology evidence="1">Multi-pass membrane protein</topology>
    </subcellularLocation>
</comment>
<protein>
    <submittedName>
        <fullName evidence="10">Uncharacterized protein</fullName>
    </submittedName>
</protein>
<evidence type="ECO:0000256" key="6">
    <source>
        <dbReference type="ARBA" id="ARBA00022989"/>
    </source>
</evidence>
<dbReference type="AlphaFoldDB" id="A0A4R6WQM3"/>